<accession>A7T9H9</accession>
<evidence type="ECO:0000256" key="1">
    <source>
        <dbReference type="SAM" id="MobiDB-lite"/>
    </source>
</evidence>
<dbReference type="SUPFAM" id="SSF48452">
    <property type="entry name" value="TPR-like"/>
    <property type="match status" value="1"/>
</dbReference>
<name>A7T9H9_NEMVE</name>
<reference evidence="2 3" key="1">
    <citation type="journal article" date="2007" name="Science">
        <title>Sea anemone genome reveals ancestral eumetazoan gene repertoire and genomic organization.</title>
        <authorList>
            <person name="Putnam N.H."/>
            <person name="Srivastava M."/>
            <person name="Hellsten U."/>
            <person name="Dirks B."/>
            <person name="Chapman J."/>
            <person name="Salamov A."/>
            <person name="Terry A."/>
            <person name="Shapiro H."/>
            <person name="Lindquist E."/>
            <person name="Kapitonov V.V."/>
            <person name="Jurka J."/>
            <person name="Genikhovich G."/>
            <person name="Grigoriev I.V."/>
            <person name="Lucas S.M."/>
            <person name="Steele R.E."/>
            <person name="Finnerty J.R."/>
            <person name="Technau U."/>
            <person name="Martindale M.Q."/>
            <person name="Rokhsar D.S."/>
        </authorList>
    </citation>
    <scope>NUCLEOTIDE SEQUENCE [LARGE SCALE GENOMIC DNA]</scope>
    <source>
        <strain evidence="3">CH2 X CH6</strain>
    </source>
</reference>
<feature type="region of interest" description="Disordered" evidence="1">
    <location>
        <begin position="57"/>
        <end position="201"/>
    </location>
</feature>
<evidence type="ECO:0000313" key="3">
    <source>
        <dbReference type="Proteomes" id="UP000001593"/>
    </source>
</evidence>
<feature type="compositionally biased region" description="Basic and acidic residues" evidence="1">
    <location>
        <begin position="140"/>
        <end position="159"/>
    </location>
</feature>
<dbReference type="STRING" id="45351.A7T9H9"/>
<dbReference type="InParanoid" id="A7T9H9"/>
<dbReference type="HOGENOM" id="CLU_825336_0_0_1"/>
<dbReference type="EMBL" id="DS473396">
    <property type="protein sequence ID" value="EDO27346.1"/>
    <property type="molecule type" value="Genomic_DNA"/>
</dbReference>
<dbReference type="PANTHER" id="PTHR17550">
    <property type="entry name" value="E3 UBIQUITIN-PROTEIN LIGASE TTC3"/>
    <property type="match status" value="1"/>
</dbReference>
<keyword evidence="3" id="KW-1185">Reference proteome</keyword>
<dbReference type="PANTHER" id="PTHR17550:SF4">
    <property type="entry name" value="E3 UBIQUITIN-PROTEIN LIGASE TTC3"/>
    <property type="match status" value="1"/>
</dbReference>
<feature type="non-terminal residue" evidence="2">
    <location>
        <position position="337"/>
    </location>
</feature>
<dbReference type="Proteomes" id="UP000001593">
    <property type="component" value="Unassembled WGS sequence"/>
</dbReference>
<evidence type="ECO:0000313" key="2">
    <source>
        <dbReference type="EMBL" id="EDO27346.1"/>
    </source>
</evidence>
<dbReference type="Gene3D" id="1.25.40.10">
    <property type="entry name" value="Tetratricopeptide repeat domain"/>
    <property type="match status" value="1"/>
</dbReference>
<gene>
    <name evidence="2" type="ORF">NEMVEDRAFT_v1g224175</name>
</gene>
<dbReference type="InterPro" id="IPR011990">
    <property type="entry name" value="TPR-like_helical_dom_sf"/>
</dbReference>
<proteinExistence type="predicted"/>
<sequence>GQFRYAQAFFELGYYERAISTNRAAIKLCSGCKNSKDLDVQYEKFMAKQEKVRLGGSVNGIMSSPHTTVNGLNGRQDIDKNNLDDLPELVDAATSDSSGDSSDSDDNHDLDGINSVLTDDDDGPPELVTESSAASDSDEIDARLKKNNTEAKKPKRTSDGHPNNNTLNIKDVKPASPGKPSKKREKKKDDPAQQAAAQRKKELMATLKQGTSALLDKKPQAAVRYYSGALKLLSEDPIEVQYWYLENLGICKMRNIMLRDLNFEIKHIDYMLMLYAHGTACLATGIYKELLEATRQFETIIVQFKDTRFPLAFYGLGRVYHRQNRNKTQKYRLTRIN</sequence>
<dbReference type="AlphaFoldDB" id="A7T9H9"/>
<protein>
    <submittedName>
        <fullName evidence="2">Uncharacterized protein</fullName>
    </submittedName>
</protein>
<feature type="compositionally biased region" description="Polar residues" evidence="1">
    <location>
        <begin position="60"/>
        <end position="73"/>
    </location>
</feature>
<organism evidence="2 3">
    <name type="scientific">Nematostella vectensis</name>
    <name type="common">Starlet sea anemone</name>
    <dbReference type="NCBI Taxonomy" id="45351"/>
    <lineage>
        <taxon>Eukaryota</taxon>
        <taxon>Metazoa</taxon>
        <taxon>Cnidaria</taxon>
        <taxon>Anthozoa</taxon>
        <taxon>Hexacorallia</taxon>
        <taxon>Actiniaria</taxon>
        <taxon>Edwardsiidae</taxon>
        <taxon>Nematostella</taxon>
    </lineage>
</organism>